<keyword evidence="2" id="KW-1185">Reference proteome</keyword>
<name>A0ABR4YL85_9BACT</name>
<reference evidence="1 2" key="1">
    <citation type="submission" date="2014-09" db="EMBL/GenBank/DDBJ databases">
        <title>Alistipes sp. 627, sp. nov., a novel member of the family Rikenellaceae isolated from human faeces.</title>
        <authorList>
            <person name="Shkoporov A.N."/>
            <person name="Chaplin A.V."/>
            <person name="Motuzova O.V."/>
            <person name="Kafarskaia L.I."/>
            <person name="Khokhlova E.V."/>
            <person name="Efimov B.A."/>
        </authorList>
    </citation>
    <scope>NUCLEOTIDE SEQUENCE [LARGE SCALE GENOMIC DNA]</scope>
    <source>
        <strain evidence="1 2">627</strain>
    </source>
</reference>
<organism evidence="1 2">
    <name type="scientific">Alistipes inops</name>
    <dbReference type="NCBI Taxonomy" id="1501391"/>
    <lineage>
        <taxon>Bacteria</taxon>
        <taxon>Pseudomonadati</taxon>
        <taxon>Bacteroidota</taxon>
        <taxon>Bacteroidia</taxon>
        <taxon>Bacteroidales</taxon>
        <taxon>Rikenellaceae</taxon>
        <taxon>Alistipes</taxon>
    </lineage>
</organism>
<accession>A0ABR4YL85</accession>
<dbReference type="Proteomes" id="UP000030889">
    <property type="component" value="Unassembled WGS sequence"/>
</dbReference>
<protein>
    <submittedName>
        <fullName evidence="1">Uncharacterized protein</fullName>
    </submittedName>
</protein>
<evidence type="ECO:0000313" key="1">
    <source>
        <dbReference type="EMBL" id="KHE42897.1"/>
    </source>
</evidence>
<sequence length="72" mass="8825">MQQKETERADDRIDEEFYEELSEEEIQDEIASLYRRRGYMDAETLCRIDREIRIAEQVLRRRLGGENDRQEE</sequence>
<proteinExistence type="predicted"/>
<comment type="caution">
    <text evidence="1">The sequence shown here is derived from an EMBL/GenBank/DDBJ whole genome shotgun (WGS) entry which is preliminary data.</text>
</comment>
<gene>
    <name evidence="1" type="ORF">LG35_02610</name>
</gene>
<evidence type="ECO:0000313" key="2">
    <source>
        <dbReference type="Proteomes" id="UP000030889"/>
    </source>
</evidence>
<dbReference type="RefSeq" id="WP_035471851.1">
    <property type="nucleotide sequence ID" value="NZ_JRGF01000002.1"/>
</dbReference>
<dbReference type="EMBL" id="JRGF01000002">
    <property type="protein sequence ID" value="KHE42897.1"/>
    <property type="molecule type" value="Genomic_DNA"/>
</dbReference>